<dbReference type="GO" id="GO:0020037">
    <property type="term" value="F:heme binding"/>
    <property type="evidence" value="ECO:0007669"/>
    <property type="project" value="InterPro"/>
</dbReference>
<dbReference type="GO" id="GO:0046872">
    <property type="term" value="F:metal ion binding"/>
    <property type="evidence" value="ECO:0007669"/>
    <property type="project" value="UniProtKB-KW"/>
</dbReference>
<dbReference type="PANTHER" id="PTHR32439:SF0">
    <property type="entry name" value="FERREDOXIN--NITRITE REDUCTASE, CHLOROPLASTIC"/>
    <property type="match status" value="1"/>
</dbReference>
<evidence type="ECO:0000256" key="3">
    <source>
        <dbReference type="ARBA" id="ARBA00022617"/>
    </source>
</evidence>
<evidence type="ECO:0000256" key="4">
    <source>
        <dbReference type="ARBA" id="ARBA00022723"/>
    </source>
</evidence>
<feature type="domain" description="Nitrite/sulphite reductase 4Fe-4S" evidence="8">
    <location>
        <begin position="109"/>
        <end position="263"/>
    </location>
</feature>
<feature type="domain" description="Nitrite/Sulfite reductase ferredoxin-like" evidence="9">
    <location>
        <begin position="29"/>
        <end position="90"/>
    </location>
</feature>
<name>A0A0F9V3C2_9ZZZZ</name>
<proteinExistence type="inferred from homology"/>
<dbReference type="InterPro" id="IPR036136">
    <property type="entry name" value="Nit/Sulf_reduc_fer-like_dom_sf"/>
</dbReference>
<dbReference type="SUPFAM" id="SSF56014">
    <property type="entry name" value="Nitrite and sulphite reductase 4Fe-4S domain-like"/>
    <property type="match status" value="2"/>
</dbReference>
<reference evidence="10" key="1">
    <citation type="journal article" date="2015" name="Nature">
        <title>Complex archaea that bridge the gap between prokaryotes and eukaryotes.</title>
        <authorList>
            <person name="Spang A."/>
            <person name="Saw J.H."/>
            <person name="Jorgensen S.L."/>
            <person name="Zaremba-Niedzwiedzka K."/>
            <person name="Martijn J."/>
            <person name="Lind A.E."/>
            <person name="van Eijk R."/>
            <person name="Schleper C."/>
            <person name="Guy L."/>
            <person name="Ettema T.J."/>
        </authorList>
    </citation>
    <scope>NUCLEOTIDE SEQUENCE</scope>
</reference>
<keyword evidence="4" id="KW-0479">Metal-binding</keyword>
<dbReference type="InterPro" id="IPR005117">
    <property type="entry name" value="NiRdtase/SiRdtase_haem-b_fer"/>
</dbReference>
<dbReference type="Pfam" id="PF01077">
    <property type="entry name" value="NIR_SIR"/>
    <property type="match status" value="1"/>
</dbReference>
<comment type="caution">
    <text evidence="10">The sequence shown here is derived from an EMBL/GenBank/DDBJ whole genome shotgun (WGS) entry which is preliminary data.</text>
</comment>
<keyword evidence="2" id="KW-0004">4Fe-4S</keyword>
<keyword evidence="6" id="KW-0408">Iron</keyword>
<dbReference type="InterPro" id="IPR006066">
    <property type="entry name" value="NO2/SO3_Rdtase_FeS/sirohaem_BS"/>
</dbReference>
<accession>A0A0F9V3C2</accession>
<evidence type="ECO:0008006" key="11">
    <source>
        <dbReference type="Google" id="ProtNLM"/>
    </source>
</evidence>
<dbReference type="InterPro" id="IPR006067">
    <property type="entry name" value="NO2/SO3_Rdtase_4Fe4S_dom"/>
</dbReference>
<dbReference type="Pfam" id="PF03460">
    <property type="entry name" value="NIR_SIR_ferr"/>
    <property type="match status" value="2"/>
</dbReference>
<gene>
    <name evidence="10" type="ORF">LCGC14_0532820</name>
</gene>
<dbReference type="GO" id="GO:0016491">
    <property type="term" value="F:oxidoreductase activity"/>
    <property type="evidence" value="ECO:0007669"/>
    <property type="project" value="UniProtKB-KW"/>
</dbReference>
<evidence type="ECO:0000259" key="8">
    <source>
        <dbReference type="Pfam" id="PF01077"/>
    </source>
</evidence>
<evidence type="ECO:0000256" key="5">
    <source>
        <dbReference type="ARBA" id="ARBA00023002"/>
    </source>
</evidence>
<comment type="similarity">
    <text evidence="1">Belongs to the nitrite and sulfite reductase 4Fe-4S domain family.</text>
</comment>
<dbReference type="Gene3D" id="3.30.413.10">
    <property type="entry name" value="Sulfite Reductase Hemoprotein, domain 1"/>
    <property type="match status" value="2"/>
</dbReference>
<organism evidence="10">
    <name type="scientific">marine sediment metagenome</name>
    <dbReference type="NCBI Taxonomy" id="412755"/>
    <lineage>
        <taxon>unclassified sequences</taxon>
        <taxon>metagenomes</taxon>
        <taxon>ecological metagenomes</taxon>
    </lineage>
</organism>
<evidence type="ECO:0000256" key="1">
    <source>
        <dbReference type="ARBA" id="ARBA00010429"/>
    </source>
</evidence>
<keyword evidence="5" id="KW-0560">Oxidoreductase</keyword>
<dbReference type="SUPFAM" id="SSF55124">
    <property type="entry name" value="Nitrite/Sulfite reductase N-terminal domain-like"/>
    <property type="match status" value="2"/>
</dbReference>
<evidence type="ECO:0000313" key="10">
    <source>
        <dbReference type="EMBL" id="KKN60368.1"/>
    </source>
</evidence>
<evidence type="ECO:0000256" key="2">
    <source>
        <dbReference type="ARBA" id="ARBA00022485"/>
    </source>
</evidence>
<dbReference type="AlphaFoldDB" id="A0A0F9V3C2"/>
<keyword evidence="3" id="KW-0349">Heme</keyword>
<dbReference type="InterPro" id="IPR051329">
    <property type="entry name" value="NIR_SIR_4Fe-4S"/>
</dbReference>
<keyword evidence="7" id="KW-0411">Iron-sulfur</keyword>
<dbReference type="GO" id="GO:0051539">
    <property type="term" value="F:4 iron, 4 sulfur cluster binding"/>
    <property type="evidence" value="ECO:0007669"/>
    <property type="project" value="UniProtKB-KW"/>
</dbReference>
<dbReference type="PANTHER" id="PTHR32439">
    <property type="entry name" value="FERREDOXIN--NITRITE REDUCTASE, CHLOROPLASTIC"/>
    <property type="match status" value="1"/>
</dbReference>
<dbReference type="InterPro" id="IPR045854">
    <property type="entry name" value="NO2/SO3_Rdtase_4Fe4S_sf"/>
</dbReference>
<dbReference type="EMBL" id="LAZR01000698">
    <property type="protein sequence ID" value="KKN60368.1"/>
    <property type="molecule type" value="Genomic_DNA"/>
</dbReference>
<feature type="domain" description="Nitrite/Sulfite reductase ferredoxin-like" evidence="9">
    <location>
        <begin position="286"/>
        <end position="346"/>
    </location>
</feature>
<evidence type="ECO:0000259" key="9">
    <source>
        <dbReference type="Pfam" id="PF03460"/>
    </source>
</evidence>
<dbReference type="Gene3D" id="3.90.480.10">
    <property type="entry name" value="Sulfite Reductase Hemoprotein,Domain 2"/>
    <property type="match status" value="1"/>
</dbReference>
<protein>
    <recommendedName>
        <fullName evidence="11">Nitrite/sulphite reductase 4Fe-4S domain-containing protein</fullName>
    </recommendedName>
</protein>
<evidence type="ECO:0000256" key="7">
    <source>
        <dbReference type="ARBA" id="ARBA00023014"/>
    </source>
</evidence>
<dbReference type="PROSITE" id="PS00365">
    <property type="entry name" value="NIR_SIR"/>
    <property type="match status" value="1"/>
</dbReference>
<evidence type="ECO:0000256" key="6">
    <source>
        <dbReference type="ARBA" id="ARBA00023004"/>
    </source>
</evidence>
<sequence length="504" mass="56656">MSKFDPTDIEHYLGRYSLGRDSNPMNITDSLHFLRVKVPGGFLTSKQFHGIADLVKKYSKGQAEITDREDIQLHWVRSEDSLAIFKEMEDLGFTTDMCGQGFGGARYGDPRNVICCPVSGLEKEEIINGRPLMEKLTKYLIGNPDFLDMPKKFKFSISGCGSDCVRGVTNDLAYVGVKKGDEIGYTLFIGGSAGSTQPGPRLAKPLRVFIRPDEAFDVGIKIIEIHRDHSNRESKIKARFKWLVSEWGTEKIKEMLIEKLGRPFEAYKGPTFLYNSNHEGIQLQSQEGKYYINIPLLGGRLSSDDMIYLADIAENYGTAELRLTPTQNIIIPDIENKDDVIKKLEERNFSLKGPKLKWSSIGCSSDFCGKTIEPHVKQVVANIVNYIIENYEYKLLNESGIIIQGNGCPNHCCASNLAEIGFSGMVTKIEGKQLQVYNIVLGGGVGPNAILGRVTERRIPSDQLIEKISLLIDNYITKRQDSEKFRDFCNRHSIVELQSFLIKK</sequence>